<protein>
    <submittedName>
        <fullName evidence="1">Uncharacterized protein</fullName>
    </submittedName>
</protein>
<dbReference type="GeneID" id="85360502"/>
<proteinExistence type="predicted"/>
<comment type="caution">
    <text evidence="1">The sequence shown here is derived from an EMBL/GenBank/DDBJ whole genome shotgun (WGS) entry which is preliminary data.</text>
</comment>
<dbReference type="RefSeq" id="XP_060334637.1">
    <property type="nucleotide sequence ID" value="XM_060476954.1"/>
</dbReference>
<accession>A0AA39NCK9</accession>
<organism evidence="1 2">
    <name type="scientific">Armillaria tabescens</name>
    <name type="common">Ringless honey mushroom</name>
    <name type="synonym">Agaricus tabescens</name>
    <dbReference type="NCBI Taxonomy" id="1929756"/>
    <lineage>
        <taxon>Eukaryota</taxon>
        <taxon>Fungi</taxon>
        <taxon>Dikarya</taxon>
        <taxon>Basidiomycota</taxon>
        <taxon>Agaricomycotina</taxon>
        <taxon>Agaricomycetes</taxon>
        <taxon>Agaricomycetidae</taxon>
        <taxon>Agaricales</taxon>
        <taxon>Marasmiineae</taxon>
        <taxon>Physalacriaceae</taxon>
        <taxon>Desarmillaria</taxon>
    </lineage>
</organism>
<evidence type="ECO:0000313" key="1">
    <source>
        <dbReference type="EMBL" id="KAK0463171.1"/>
    </source>
</evidence>
<name>A0AA39NCK9_ARMTA</name>
<gene>
    <name evidence="1" type="ORF">EV420DRAFT_1639279</name>
</gene>
<sequence length="178" mass="21316">MLVTGSHIRFDEMDVPPTKPFRYASNIQKLISSWDDASSEWGPPDDHPIHIQGHPIPIKHWKVLYKNNKAAGMEWHRLKNSWNNWHYFMERYQSLTQDAFWEKYTDPQGQRMSYTRIINSLRNERKDNNAQLVKEAKGKYGDDQFSKEFAYQKGKKKRITMRRESDIAQMYCQRRVFG</sequence>
<dbReference type="EMBL" id="JAUEPS010000008">
    <property type="protein sequence ID" value="KAK0463171.1"/>
    <property type="molecule type" value="Genomic_DNA"/>
</dbReference>
<evidence type="ECO:0000313" key="2">
    <source>
        <dbReference type="Proteomes" id="UP001175211"/>
    </source>
</evidence>
<reference evidence="1" key="1">
    <citation type="submission" date="2023-06" db="EMBL/GenBank/DDBJ databases">
        <authorList>
            <consortium name="Lawrence Berkeley National Laboratory"/>
            <person name="Ahrendt S."/>
            <person name="Sahu N."/>
            <person name="Indic B."/>
            <person name="Wong-Bajracharya J."/>
            <person name="Merenyi Z."/>
            <person name="Ke H.-M."/>
            <person name="Monk M."/>
            <person name="Kocsube S."/>
            <person name="Drula E."/>
            <person name="Lipzen A."/>
            <person name="Balint B."/>
            <person name="Henrissat B."/>
            <person name="Andreopoulos B."/>
            <person name="Martin F.M."/>
            <person name="Harder C.B."/>
            <person name="Rigling D."/>
            <person name="Ford K.L."/>
            <person name="Foster G.D."/>
            <person name="Pangilinan J."/>
            <person name="Papanicolaou A."/>
            <person name="Barry K."/>
            <person name="LaButti K."/>
            <person name="Viragh M."/>
            <person name="Koriabine M."/>
            <person name="Yan M."/>
            <person name="Riley R."/>
            <person name="Champramary S."/>
            <person name="Plett K.L."/>
            <person name="Tsai I.J."/>
            <person name="Slot J."/>
            <person name="Sipos G."/>
            <person name="Plett J."/>
            <person name="Nagy L.G."/>
            <person name="Grigoriev I.V."/>
        </authorList>
    </citation>
    <scope>NUCLEOTIDE SEQUENCE</scope>
    <source>
        <strain evidence="1">CCBAS 213</strain>
    </source>
</reference>
<dbReference type="Proteomes" id="UP001175211">
    <property type="component" value="Unassembled WGS sequence"/>
</dbReference>
<dbReference type="AlphaFoldDB" id="A0AA39NCK9"/>
<keyword evidence="2" id="KW-1185">Reference proteome</keyword>